<dbReference type="EMBL" id="JAUSVX010000002">
    <property type="protein sequence ID" value="MDQ0468504.1"/>
    <property type="molecule type" value="Genomic_DNA"/>
</dbReference>
<name>A0ABU0J2L2_9HYPH</name>
<dbReference type="InterPro" id="IPR029062">
    <property type="entry name" value="Class_I_gatase-like"/>
</dbReference>
<dbReference type="Proteomes" id="UP001242480">
    <property type="component" value="Unassembled WGS sequence"/>
</dbReference>
<dbReference type="SMART" id="SM00342">
    <property type="entry name" value="HTH_ARAC"/>
    <property type="match status" value="1"/>
</dbReference>
<dbReference type="PROSITE" id="PS01124">
    <property type="entry name" value="HTH_ARAC_FAMILY_2"/>
    <property type="match status" value="1"/>
</dbReference>
<keyword evidence="5" id="KW-1185">Reference proteome</keyword>
<evidence type="ECO:0000259" key="3">
    <source>
        <dbReference type="PROSITE" id="PS01124"/>
    </source>
</evidence>
<dbReference type="InterPro" id="IPR009057">
    <property type="entry name" value="Homeodomain-like_sf"/>
</dbReference>
<dbReference type="InterPro" id="IPR052158">
    <property type="entry name" value="INH-QAR"/>
</dbReference>
<evidence type="ECO:0000313" key="5">
    <source>
        <dbReference type="Proteomes" id="UP001242480"/>
    </source>
</evidence>
<dbReference type="Gene3D" id="1.10.10.60">
    <property type="entry name" value="Homeodomain-like"/>
    <property type="match status" value="1"/>
</dbReference>
<protein>
    <submittedName>
        <fullName evidence="4">Transcriptional regulator GlxA family with amidase domain</fullName>
    </submittedName>
</protein>
<dbReference type="InterPro" id="IPR002818">
    <property type="entry name" value="DJ-1/PfpI"/>
</dbReference>
<dbReference type="PANTHER" id="PTHR43130:SF3">
    <property type="entry name" value="HTH-TYPE TRANSCRIPTIONAL REGULATOR RV1931C"/>
    <property type="match status" value="1"/>
</dbReference>
<keyword evidence="2" id="KW-0804">Transcription</keyword>
<comment type="caution">
    <text evidence="4">The sequence shown here is derived from an EMBL/GenBank/DDBJ whole genome shotgun (WGS) entry which is preliminary data.</text>
</comment>
<accession>A0ABU0J2L2</accession>
<sequence length="333" mass="35638">MSLVEQPRVVPVFVVVPPRALLLDIAGPIEVLRRANFDQAAVRFAVTFVGPAAGVRSSVGLDLAGIAPLPARLPDDALVVVSGAVDEPLGAAGDTRPEDAPLEAAVVAWLRHAVRPGIRLATICSGALLAARAGLLEGHECTTHHATLPELIRLAPTARVRENRLYVEDGERLTSAGVTAGVDLMLALVARESSHAAALAVARNLVVYLRRAGADPQLSPWLEGRNHIHPAIHRAQDAIGADPSRDWSVAALAQLAATSPRNLSRLFNAHAGMSVTDYVNRMRVALARELVTGSRLDMENIAERAGFASARQFRRAWNRLYDTSPTRLREASP</sequence>
<gene>
    <name evidence="4" type="ORF">QO011_001504</name>
</gene>
<evidence type="ECO:0000256" key="1">
    <source>
        <dbReference type="ARBA" id="ARBA00023015"/>
    </source>
</evidence>
<dbReference type="Gene3D" id="3.40.50.880">
    <property type="match status" value="1"/>
</dbReference>
<dbReference type="Pfam" id="PF12833">
    <property type="entry name" value="HTH_18"/>
    <property type="match status" value="1"/>
</dbReference>
<proteinExistence type="predicted"/>
<dbReference type="RefSeq" id="WP_307269798.1">
    <property type="nucleotide sequence ID" value="NZ_JAUSVX010000002.1"/>
</dbReference>
<keyword evidence="1" id="KW-0805">Transcription regulation</keyword>
<dbReference type="SUPFAM" id="SSF46689">
    <property type="entry name" value="Homeodomain-like"/>
    <property type="match status" value="2"/>
</dbReference>
<dbReference type="SUPFAM" id="SSF52317">
    <property type="entry name" value="Class I glutamine amidotransferase-like"/>
    <property type="match status" value="1"/>
</dbReference>
<dbReference type="InterPro" id="IPR018060">
    <property type="entry name" value="HTH_AraC"/>
</dbReference>
<dbReference type="Pfam" id="PF01965">
    <property type="entry name" value="DJ-1_PfpI"/>
    <property type="match status" value="1"/>
</dbReference>
<evidence type="ECO:0000313" key="4">
    <source>
        <dbReference type="EMBL" id="MDQ0468504.1"/>
    </source>
</evidence>
<reference evidence="4 5" key="1">
    <citation type="submission" date="2023-07" db="EMBL/GenBank/DDBJ databases">
        <title>Genomic Encyclopedia of Type Strains, Phase IV (KMG-IV): sequencing the most valuable type-strain genomes for metagenomic binning, comparative biology and taxonomic classification.</title>
        <authorList>
            <person name="Goeker M."/>
        </authorList>
    </citation>
    <scope>NUCLEOTIDE SEQUENCE [LARGE SCALE GENOMIC DNA]</scope>
    <source>
        <strain evidence="4 5">DSM 19619</strain>
    </source>
</reference>
<evidence type="ECO:0000256" key="2">
    <source>
        <dbReference type="ARBA" id="ARBA00023163"/>
    </source>
</evidence>
<feature type="domain" description="HTH araC/xylS-type" evidence="3">
    <location>
        <begin position="233"/>
        <end position="331"/>
    </location>
</feature>
<organism evidence="4 5">
    <name type="scientific">Labrys wisconsinensis</name>
    <dbReference type="NCBI Taxonomy" id="425677"/>
    <lineage>
        <taxon>Bacteria</taxon>
        <taxon>Pseudomonadati</taxon>
        <taxon>Pseudomonadota</taxon>
        <taxon>Alphaproteobacteria</taxon>
        <taxon>Hyphomicrobiales</taxon>
        <taxon>Xanthobacteraceae</taxon>
        <taxon>Labrys</taxon>
    </lineage>
</organism>
<dbReference type="PANTHER" id="PTHR43130">
    <property type="entry name" value="ARAC-FAMILY TRANSCRIPTIONAL REGULATOR"/>
    <property type="match status" value="1"/>
</dbReference>